<dbReference type="Pfam" id="PF04734">
    <property type="entry name" value="Ceramidase_alk"/>
    <property type="match status" value="1"/>
</dbReference>
<name>A0ABP8NDD7_9BACT</name>
<dbReference type="EMBL" id="BAABHD010000077">
    <property type="protein sequence ID" value="GAA4464505.1"/>
    <property type="molecule type" value="Genomic_DNA"/>
</dbReference>
<evidence type="ECO:0000313" key="3">
    <source>
        <dbReference type="Proteomes" id="UP001501175"/>
    </source>
</evidence>
<comment type="caution">
    <text evidence="2">The sequence shown here is derived from an EMBL/GenBank/DDBJ whole genome shotgun (WGS) entry which is preliminary data.</text>
</comment>
<gene>
    <name evidence="2" type="ORF">GCM10023189_43830</name>
</gene>
<dbReference type="Proteomes" id="UP001501175">
    <property type="component" value="Unassembled WGS sequence"/>
</dbReference>
<organism evidence="2 3">
    <name type="scientific">Nibrella saemangeumensis</name>
    <dbReference type="NCBI Taxonomy" id="1084526"/>
    <lineage>
        <taxon>Bacteria</taxon>
        <taxon>Pseudomonadati</taxon>
        <taxon>Bacteroidota</taxon>
        <taxon>Cytophagia</taxon>
        <taxon>Cytophagales</taxon>
        <taxon>Spirosomataceae</taxon>
        <taxon>Nibrella</taxon>
    </lineage>
</organism>
<protein>
    <submittedName>
        <fullName evidence="2">Neutral/alkaline non-lysosomal ceramidase N-terminal domain-containing protein</fullName>
    </submittedName>
</protein>
<sequence length="463" mass="50755">MHSLSLLAGAARVDITPPLGTIINGDFVRHYARYIHDPLYAKALVLQNQEITLAIVIVDICVMPKDFLDEVKAGIAARTGIPYTHILISSTHTHAAGSIADVHLVGADLGYRKKLPGLLVESVVKAKEKVRPAQVAFGSVAVPEHVVCRRYIMKDGYKPVNPVTDSTDTVKTNPIGAESWIDQRAAPTDPEVSFLAVQDTAGNWISLLANYSLHYVGDWENGTISADYFGVFSEQIRQRLDAGDDFVGIMSNGTSGDVNIWDFLKPDRYPNRYFEKSKLIGSDIAARVANATENLEWHSAPVLEALYQELPLAVNKPGPAELERAIGILEQSDYENVFADEAGLRSIYAREQILLNEFPDEAACPVQALRIGNGVVGGLPGEFFAETGLWLKAQSPVQHYFTISLANGNAGYVPPPDEISRGGYETWRCRISCLEAEAERKIREALLRQILALSDAAVQTSRL</sequence>
<dbReference type="InterPro" id="IPR031329">
    <property type="entry name" value="NEUT/ALK_ceramidase_N"/>
</dbReference>
<accession>A0ABP8NDD7</accession>
<proteinExistence type="predicted"/>
<feature type="domain" description="Neutral/alkaline non-lysosomal ceramidase N-terminal" evidence="1">
    <location>
        <begin position="9"/>
        <end position="258"/>
    </location>
</feature>
<reference evidence="3" key="1">
    <citation type="journal article" date="2019" name="Int. J. Syst. Evol. Microbiol.">
        <title>The Global Catalogue of Microorganisms (GCM) 10K type strain sequencing project: providing services to taxonomists for standard genome sequencing and annotation.</title>
        <authorList>
            <consortium name="The Broad Institute Genomics Platform"/>
            <consortium name="The Broad Institute Genome Sequencing Center for Infectious Disease"/>
            <person name="Wu L."/>
            <person name="Ma J."/>
        </authorList>
    </citation>
    <scope>NUCLEOTIDE SEQUENCE [LARGE SCALE GENOMIC DNA]</scope>
    <source>
        <strain evidence="3">JCM 17927</strain>
    </source>
</reference>
<dbReference type="RefSeq" id="WP_345247105.1">
    <property type="nucleotide sequence ID" value="NZ_BAABHD010000077.1"/>
</dbReference>
<evidence type="ECO:0000313" key="2">
    <source>
        <dbReference type="EMBL" id="GAA4464505.1"/>
    </source>
</evidence>
<evidence type="ECO:0000259" key="1">
    <source>
        <dbReference type="Pfam" id="PF04734"/>
    </source>
</evidence>
<keyword evidence="3" id="KW-1185">Reference proteome</keyword>